<dbReference type="EMBL" id="LHQR01000069">
    <property type="protein sequence ID" value="KXG45829.1"/>
    <property type="molecule type" value="Genomic_DNA"/>
</dbReference>
<evidence type="ECO:0000256" key="3">
    <source>
        <dbReference type="ARBA" id="ARBA00018504"/>
    </source>
</evidence>
<dbReference type="InterPro" id="IPR015418">
    <property type="entry name" value="Eaf6"/>
</dbReference>
<evidence type="ECO:0000256" key="1">
    <source>
        <dbReference type="ARBA" id="ARBA00004123"/>
    </source>
</evidence>
<keyword evidence="4 9" id="KW-0156">Chromatin regulator</keyword>
<reference evidence="11 12" key="1">
    <citation type="journal article" date="2016" name="BMC Genomics">
        <title>Genome sequencing and secondary metabolism of the postharvest pathogen Penicillium griseofulvum.</title>
        <authorList>
            <person name="Banani H."/>
            <person name="Marcet-Houben M."/>
            <person name="Ballester A.R."/>
            <person name="Abbruscato P."/>
            <person name="Gonzalez-Candelas L."/>
            <person name="Gabaldon T."/>
            <person name="Spadaro D."/>
        </authorList>
    </citation>
    <scope>NUCLEOTIDE SEQUENCE [LARGE SCALE GENOMIC DNA]</scope>
    <source>
        <strain evidence="11 12">PG3</strain>
    </source>
</reference>
<dbReference type="AlphaFoldDB" id="A0A135LA38"/>
<comment type="function">
    <text evidence="9">Component of the NuA4 histone acetyltransferase complex which is involved in transcriptional activation of selected genes principally by acetylation of nucleosomal histone H4 and H2A. The NuA4 complex is also involved in DNA repair.</text>
</comment>
<evidence type="ECO:0000256" key="4">
    <source>
        <dbReference type="ARBA" id="ARBA00022853"/>
    </source>
</evidence>
<keyword evidence="8 9" id="KW-0539">Nucleus</keyword>
<feature type="compositionally biased region" description="Low complexity" evidence="10">
    <location>
        <begin position="152"/>
        <end position="164"/>
    </location>
</feature>
<keyword evidence="11" id="KW-0808">Transferase</keyword>
<protein>
    <recommendedName>
        <fullName evidence="3 9">Chromatin modification-related protein EAF6</fullName>
    </recommendedName>
</protein>
<feature type="compositionally biased region" description="Low complexity" evidence="10">
    <location>
        <begin position="1"/>
        <end position="39"/>
    </location>
</feature>
<evidence type="ECO:0000256" key="2">
    <source>
        <dbReference type="ARBA" id="ARBA00010916"/>
    </source>
</evidence>
<keyword evidence="12" id="KW-1185">Reference proteome</keyword>
<dbReference type="PANTHER" id="PTHR13476">
    <property type="entry name" value="CHROMATIN MODIFICATION-RELATED PROTEIN MEAF6"/>
    <property type="match status" value="1"/>
</dbReference>
<comment type="similarity">
    <text evidence="2 9">Belongs to the EAF6 family.</text>
</comment>
<keyword evidence="6" id="KW-0175">Coiled coil</keyword>
<dbReference type="GO" id="GO:0035267">
    <property type="term" value="C:NuA4 histone acetyltransferase complex"/>
    <property type="evidence" value="ECO:0007669"/>
    <property type="project" value="UniProtKB-UniRule"/>
</dbReference>
<dbReference type="GO" id="GO:0006281">
    <property type="term" value="P:DNA repair"/>
    <property type="evidence" value="ECO:0007669"/>
    <property type="project" value="UniProtKB-UniRule"/>
</dbReference>
<evidence type="ECO:0000256" key="10">
    <source>
        <dbReference type="SAM" id="MobiDB-lite"/>
    </source>
</evidence>
<dbReference type="GeneID" id="63707698"/>
<feature type="region of interest" description="Disordered" evidence="10">
    <location>
        <begin position="1"/>
        <end position="42"/>
    </location>
</feature>
<name>A0A135LA38_PENPA</name>
<gene>
    <name evidence="11" type="ORF">PGRI_046850</name>
</gene>
<dbReference type="OMA" id="GPMEQNR"/>
<evidence type="ECO:0000256" key="7">
    <source>
        <dbReference type="ARBA" id="ARBA00023163"/>
    </source>
</evidence>
<comment type="subunit">
    <text evidence="9">Component of the NuA4 histone acetyltransferase complex.</text>
</comment>
<evidence type="ECO:0000313" key="12">
    <source>
        <dbReference type="Proteomes" id="UP000070168"/>
    </source>
</evidence>
<sequence>MADTASAPTAAPTNTGAAAPTAGATAGAANAPADQNAASRGLPYYEKLRRELRDTLQKKRLMDKSMSQLEDQIFRFEQSYLEETTAGNIIKGFDNYIKGSANGSSLGAAGLGLGGSMAGSRRKAQVTESDRVFSRSSASYMLDSPGPSSVQTTPSHAATPTSTTGGNGMSMKIDPLSASISASGMKGSSGSSKNKKKATGGSKNTKGKNQTEDISDEDKPSVKRLKISYGRD</sequence>
<dbReference type="OrthoDB" id="440324at2759"/>
<feature type="region of interest" description="Disordered" evidence="10">
    <location>
        <begin position="115"/>
        <end position="232"/>
    </location>
</feature>
<accession>A0A135LA38</accession>
<feature type="compositionally biased region" description="Low complexity" evidence="10">
    <location>
        <begin position="199"/>
        <end position="208"/>
    </location>
</feature>
<evidence type="ECO:0000256" key="8">
    <source>
        <dbReference type="ARBA" id="ARBA00023242"/>
    </source>
</evidence>
<feature type="compositionally biased region" description="Low complexity" evidence="10">
    <location>
        <begin position="177"/>
        <end position="192"/>
    </location>
</feature>
<dbReference type="STRING" id="5078.A0A135LA38"/>
<dbReference type="GO" id="GO:0005634">
    <property type="term" value="C:nucleus"/>
    <property type="evidence" value="ECO:0007669"/>
    <property type="project" value="UniProtKB-SubCell"/>
</dbReference>
<dbReference type="RefSeq" id="XP_040644365.1">
    <property type="nucleotide sequence ID" value="XM_040792398.1"/>
</dbReference>
<dbReference type="Proteomes" id="UP000070168">
    <property type="component" value="Unassembled WGS sequence"/>
</dbReference>
<dbReference type="Pfam" id="PF09340">
    <property type="entry name" value="NuA4"/>
    <property type="match status" value="1"/>
</dbReference>
<keyword evidence="5 9" id="KW-0805">Transcription regulation</keyword>
<evidence type="ECO:0000256" key="6">
    <source>
        <dbReference type="ARBA" id="ARBA00023054"/>
    </source>
</evidence>
<keyword evidence="9" id="KW-0227">DNA damage</keyword>
<keyword evidence="7 9" id="KW-0804">Transcription</keyword>
<organism evidence="11 12">
    <name type="scientific">Penicillium patulum</name>
    <name type="common">Penicillium griseofulvum</name>
    <dbReference type="NCBI Taxonomy" id="5078"/>
    <lineage>
        <taxon>Eukaryota</taxon>
        <taxon>Fungi</taxon>
        <taxon>Dikarya</taxon>
        <taxon>Ascomycota</taxon>
        <taxon>Pezizomycotina</taxon>
        <taxon>Eurotiomycetes</taxon>
        <taxon>Eurotiomycetidae</taxon>
        <taxon>Eurotiales</taxon>
        <taxon>Aspergillaceae</taxon>
        <taxon>Penicillium</taxon>
    </lineage>
</organism>
<evidence type="ECO:0000256" key="9">
    <source>
        <dbReference type="RuleBase" id="RU368022"/>
    </source>
</evidence>
<dbReference type="GO" id="GO:0016740">
    <property type="term" value="F:transferase activity"/>
    <property type="evidence" value="ECO:0007669"/>
    <property type="project" value="UniProtKB-KW"/>
</dbReference>
<evidence type="ECO:0000313" key="11">
    <source>
        <dbReference type="EMBL" id="KXG45829.1"/>
    </source>
</evidence>
<comment type="caution">
    <text evidence="11">The sequence shown here is derived from an EMBL/GenBank/DDBJ whole genome shotgun (WGS) entry which is preliminary data.</text>
</comment>
<dbReference type="GO" id="GO:0006325">
    <property type="term" value="P:chromatin organization"/>
    <property type="evidence" value="ECO:0007669"/>
    <property type="project" value="UniProtKB-KW"/>
</dbReference>
<comment type="subcellular location">
    <subcellularLocation>
        <location evidence="1 9">Nucleus</location>
    </subcellularLocation>
</comment>
<proteinExistence type="inferred from homology"/>
<keyword evidence="9" id="KW-0234">DNA repair</keyword>
<evidence type="ECO:0000256" key="5">
    <source>
        <dbReference type="ARBA" id="ARBA00023015"/>
    </source>
</evidence>